<evidence type="ECO:0000256" key="4">
    <source>
        <dbReference type="ARBA" id="ARBA00022801"/>
    </source>
</evidence>
<name>A0A9D9NHU5_9BACT</name>
<dbReference type="Proteomes" id="UP000823757">
    <property type="component" value="Unassembled WGS sequence"/>
</dbReference>
<reference evidence="9" key="2">
    <citation type="journal article" date="2021" name="PeerJ">
        <title>Extensive microbial diversity within the chicken gut microbiome revealed by metagenomics and culture.</title>
        <authorList>
            <person name="Gilroy R."/>
            <person name="Ravi A."/>
            <person name="Getino M."/>
            <person name="Pursley I."/>
            <person name="Horton D.L."/>
            <person name="Alikhan N.F."/>
            <person name="Baker D."/>
            <person name="Gharbi K."/>
            <person name="Hall N."/>
            <person name="Watson M."/>
            <person name="Adriaenssens E.M."/>
            <person name="Foster-Nyarko E."/>
            <person name="Jarju S."/>
            <person name="Secka A."/>
            <person name="Antonio M."/>
            <person name="Oren A."/>
            <person name="Chaudhuri R.R."/>
            <person name="La Ragione R."/>
            <person name="Hildebrand F."/>
            <person name="Pallen M.J."/>
        </authorList>
    </citation>
    <scope>NUCLEOTIDE SEQUENCE</scope>
    <source>
        <strain evidence="9">B1-13419</strain>
    </source>
</reference>
<evidence type="ECO:0000313" key="10">
    <source>
        <dbReference type="Proteomes" id="UP000823757"/>
    </source>
</evidence>
<evidence type="ECO:0000256" key="8">
    <source>
        <dbReference type="SAM" id="MobiDB-lite"/>
    </source>
</evidence>
<dbReference type="Pfam" id="PF03852">
    <property type="entry name" value="Vsr"/>
    <property type="match status" value="1"/>
</dbReference>
<keyword evidence="7" id="KW-0175">Coiled coil</keyword>
<dbReference type="GO" id="GO:0016787">
    <property type="term" value="F:hydrolase activity"/>
    <property type="evidence" value="ECO:0007669"/>
    <property type="project" value="UniProtKB-KW"/>
</dbReference>
<evidence type="ECO:0000256" key="5">
    <source>
        <dbReference type="ARBA" id="ARBA00023204"/>
    </source>
</evidence>
<dbReference type="EMBL" id="JADIMD010000036">
    <property type="protein sequence ID" value="MBO8474181.1"/>
    <property type="molecule type" value="Genomic_DNA"/>
</dbReference>
<organism evidence="9 10">
    <name type="scientific">Candidatus Cryptobacteroides faecigallinarum</name>
    <dbReference type="NCBI Taxonomy" id="2840763"/>
    <lineage>
        <taxon>Bacteria</taxon>
        <taxon>Pseudomonadati</taxon>
        <taxon>Bacteroidota</taxon>
        <taxon>Bacteroidia</taxon>
        <taxon>Bacteroidales</taxon>
        <taxon>Candidatus Cryptobacteroides</taxon>
    </lineage>
</organism>
<evidence type="ECO:0000256" key="3">
    <source>
        <dbReference type="ARBA" id="ARBA00022763"/>
    </source>
</evidence>
<dbReference type="GO" id="GO:0006298">
    <property type="term" value="P:mismatch repair"/>
    <property type="evidence" value="ECO:0007669"/>
    <property type="project" value="InterPro"/>
</dbReference>
<reference evidence="9" key="1">
    <citation type="submission" date="2020-10" db="EMBL/GenBank/DDBJ databases">
        <authorList>
            <person name="Gilroy R."/>
        </authorList>
    </citation>
    <scope>NUCLEOTIDE SEQUENCE</scope>
    <source>
        <strain evidence="9">B1-13419</strain>
    </source>
</reference>
<proteinExistence type="inferred from homology"/>
<comment type="similarity">
    <text evidence="6">Belongs to the Vsr family.</text>
</comment>
<keyword evidence="2 9" id="KW-0255">Endonuclease</keyword>
<gene>
    <name evidence="9" type="primary">vsr</name>
    <name evidence="9" type="ORF">IAB91_02675</name>
</gene>
<comment type="caution">
    <text evidence="9">The sequence shown here is derived from an EMBL/GenBank/DDBJ whole genome shotgun (WGS) entry which is preliminary data.</text>
</comment>
<dbReference type="GO" id="GO:0004519">
    <property type="term" value="F:endonuclease activity"/>
    <property type="evidence" value="ECO:0007669"/>
    <property type="project" value="UniProtKB-KW"/>
</dbReference>
<dbReference type="InterPro" id="IPR004603">
    <property type="entry name" value="DNA_mismatch_endonuc_vsr"/>
</dbReference>
<evidence type="ECO:0000313" key="9">
    <source>
        <dbReference type="EMBL" id="MBO8474181.1"/>
    </source>
</evidence>
<dbReference type="SUPFAM" id="SSF52980">
    <property type="entry name" value="Restriction endonuclease-like"/>
    <property type="match status" value="1"/>
</dbReference>
<feature type="coiled-coil region" evidence="7">
    <location>
        <begin position="145"/>
        <end position="174"/>
    </location>
</feature>
<keyword evidence="4" id="KW-0378">Hydrolase</keyword>
<evidence type="ECO:0000256" key="1">
    <source>
        <dbReference type="ARBA" id="ARBA00022722"/>
    </source>
</evidence>
<protein>
    <submittedName>
        <fullName evidence="9">DNA mismatch endonuclease Vsr</fullName>
    </submittedName>
</protein>
<dbReference type="AlphaFoldDB" id="A0A9D9NHU5"/>
<accession>A0A9D9NHU5</accession>
<keyword evidence="3" id="KW-0227">DNA damage</keyword>
<dbReference type="InterPro" id="IPR011335">
    <property type="entry name" value="Restrct_endonuc-II-like"/>
</dbReference>
<feature type="region of interest" description="Disordered" evidence="8">
    <location>
        <begin position="190"/>
        <end position="209"/>
    </location>
</feature>
<dbReference type="CDD" id="cd00221">
    <property type="entry name" value="Vsr"/>
    <property type="match status" value="1"/>
</dbReference>
<evidence type="ECO:0000256" key="7">
    <source>
        <dbReference type="SAM" id="Coils"/>
    </source>
</evidence>
<keyword evidence="1" id="KW-0540">Nuclease</keyword>
<dbReference type="NCBIfam" id="TIGR00632">
    <property type="entry name" value="vsr"/>
    <property type="match status" value="1"/>
</dbReference>
<dbReference type="Gene3D" id="3.40.960.10">
    <property type="entry name" value="VSR Endonuclease"/>
    <property type="match status" value="1"/>
</dbReference>
<evidence type="ECO:0000256" key="2">
    <source>
        <dbReference type="ARBA" id="ARBA00022759"/>
    </source>
</evidence>
<keyword evidence="5" id="KW-0234">DNA repair</keyword>
<evidence type="ECO:0000256" key="6">
    <source>
        <dbReference type="ARBA" id="ARBA00029466"/>
    </source>
</evidence>
<sequence length="209" mass="24067">MADRMTKEQRHKCMSHIRSKDTRPELLVRKALFAAGFRFRVNVSSLPGTPDIVLRKYNTAIFVNGCFWHGHPGCRLYTIPKSNTRFWQEKVEKNKRRDAAVALRLEARGWNVITVWECSLDSSHRQDTIASLVLQIRGNGRKARLESAERRERLAAARKEAADRRVRRSDLEEEISKIYDIPARIRRASVADGDPIPYGQDDYDDSASD</sequence>